<feature type="region of interest" description="Disordered" evidence="1">
    <location>
        <begin position="1"/>
        <end position="28"/>
    </location>
</feature>
<evidence type="ECO:0000256" key="1">
    <source>
        <dbReference type="SAM" id="MobiDB-lite"/>
    </source>
</evidence>
<reference evidence="2" key="1">
    <citation type="submission" date="2023-06" db="EMBL/GenBank/DDBJ databases">
        <title>Genome-scale phylogeny and comparative genomics of the fungal order Sordariales.</title>
        <authorList>
            <consortium name="Lawrence Berkeley National Laboratory"/>
            <person name="Hensen N."/>
            <person name="Bonometti L."/>
            <person name="Westerberg I."/>
            <person name="Brannstrom I.O."/>
            <person name="Guillou S."/>
            <person name="Cros-Aarteil S."/>
            <person name="Calhoun S."/>
            <person name="Haridas S."/>
            <person name="Kuo A."/>
            <person name="Mondo S."/>
            <person name="Pangilinan J."/>
            <person name="Riley R."/>
            <person name="Labutti K."/>
            <person name="Andreopoulos B."/>
            <person name="Lipzen A."/>
            <person name="Chen C."/>
            <person name="Yanf M."/>
            <person name="Daum C."/>
            <person name="Ng V."/>
            <person name="Clum A."/>
            <person name="Steindorff A."/>
            <person name="Ohm R."/>
            <person name="Martin F."/>
            <person name="Silar P."/>
            <person name="Natvig D."/>
            <person name="Lalanne C."/>
            <person name="Gautier V."/>
            <person name="Ament-Velasquez S.L."/>
            <person name="Kruys A."/>
            <person name="Hutchinson M.I."/>
            <person name="Powell A.J."/>
            <person name="Barry K."/>
            <person name="Miller A.N."/>
            <person name="Grigoriev I.V."/>
            <person name="Debuchy R."/>
            <person name="Gladieux P."/>
            <person name="Thoren M.H."/>
            <person name="Johannesson H."/>
        </authorList>
    </citation>
    <scope>NUCLEOTIDE SEQUENCE</scope>
    <source>
        <strain evidence="2">PSN4</strain>
    </source>
</reference>
<sequence>TWQSRRRSFRRHRRRRAASETQLDVGRGRHRPSSIIAALARLSAGLAHVGGKTCTVFTSSESQQTRCHTHIVIVANMSVTSVAKDGIRTASSDAPGVRLHQQWQSASARLWSRLAVFHHPHGASVRWIAGPFAMQVIMAWATKTHAAISGEAQIDWPRRAVPAPNDSEAGLPRDAISGPSNDWRGRDGMIPPPARVAPDKERFR</sequence>
<gene>
    <name evidence="2" type="ORF">QBC47DRAFT_435270</name>
</gene>
<evidence type="ECO:0000313" key="3">
    <source>
        <dbReference type="Proteomes" id="UP001239445"/>
    </source>
</evidence>
<comment type="caution">
    <text evidence="2">The sequence shown here is derived from an EMBL/GenBank/DDBJ whole genome shotgun (WGS) entry which is preliminary data.</text>
</comment>
<dbReference type="AlphaFoldDB" id="A0AAJ0B381"/>
<feature type="non-terminal residue" evidence="2">
    <location>
        <position position="1"/>
    </location>
</feature>
<feature type="region of interest" description="Disordered" evidence="1">
    <location>
        <begin position="158"/>
        <end position="204"/>
    </location>
</feature>
<proteinExistence type="predicted"/>
<protein>
    <submittedName>
        <fullName evidence="2">Uncharacterized protein</fullName>
    </submittedName>
</protein>
<feature type="compositionally biased region" description="Basic residues" evidence="1">
    <location>
        <begin position="1"/>
        <end position="16"/>
    </location>
</feature>
<accession>A0AAJ0B381</accession>
<dbReference type="Proteomes" id="UP001239445">
    <property type="component" value="Unassembled WGS sequence"/>
</dbReference>
<organism evidence="2 3">
    <name type="scientific">Echria macrotheca</name>
    <dbReference type="NCBI Taxonomy" id="438768"/>
    <lineage>
        <taxon>Eukaryota</taxon>
        <taxon>Fungi</taxon>
        <taxon>Dikarya</taxon>
        <taxon>Ascomycota</taxon>
        <taxon>Pezizomycotina</taxon>
        <taxon>Sordariomycetes</taxon>
        <taxon>Sordariomycetidae</taxon>
        <taxon>Sordariales</taxon>
        <taxon>Schizotheciaceae</taxon>
        <taxon>Echria</taxon>
    </lineage>
</organism>
<name>A0AAJ0B381_9PEZI</name>
<evidence type="ECO:0000313" key="2">
    <source>
        <dbReference type="EMBL" id="KAK1750826.1"/>
    </source>
</evidence>
<dbReference type="EMBL" id="MU839844">
    <property type="protein sequence ID" value="KAK1750826.1"/>
    <property type="molecule type" value="Genomic_DNA"/>
</dbReference>
<keyword evidence="3" id="KW-1185">Reference proteome</keyword>